<feature type="domain" description="NIPSNAP" evidence="1">
    <location>
        <begin position="164"/>
        <end position="266"/>
    </location>
</feature>
<accession>A0ABQ1UHB1</accession>
<evidence type="ECO:0000313" key="3">
    <source>
        <dbReference type="Proteomes" id="UP000632273"/>
    </source>
</evidence>
<reference evidence="3" key="1">
    <citation type="journal article" date="2019" name="Int. J. Syst. Evol. Microbiol.">
        <title>The Global Catalogue of Microorganisms (GCM) 10K type strain sequencing project: providing services to taxonomists for standard genome sequencing and annotation.</title>
        <authorList>
            <consortium name="The Broad Institute Genomics Platform"/>
            <consortium name="The Broad Institute Genome Sequencing Center for Infectious Disease"/>
            <person name="Wu L."/>
            <person name="Ma J."/>
        </authorList>
    </citation>
    <scope>NUCLEOTIDE SEQUENCE [LARGE SCALE GENOMIC DNA]</scope>
    <source>
        <strain evidence="3">CGMCC 1.15197</strain>
    </source>
</reference>
<dbReference type="RefSeq" id="WP_188815036.1">
    <property type="nucleotide sequence ID" value="NZ_BMHT01000006.1"/>
</dbReference>
<keyword evidence="3" id="KW-1185">Reference proteome</keyword>
<dbReference type="SUPFAM" id="SSF54909">
    <property type="entry name" value="Dimeric alpha+beta barrel"/>
    <property type="match status" value="1"/>
</dbReference>
<proteinExistence type="predicted"/>
<organism evidence="2 3">
    <name type="scientific">Hymenobacter cavernae</name>
    <dbReference type="NCBI Taxonomy" id="2044852"/>
    <lineage>
        <taxon>Bacteria</taxon>
        <taxon>Pseudomonadati</taxon>
        <taxon>Bacteroidota</taxon>
        <taxon>Cytophagia</taxon>
        <taxon>Cytophagales</taxon>
        <taxon>Hymenobacteraceae</taxon>
        <taxon>Hymenobacter</taxon>
    </lineage>
</organism>
<dbReference type="Proteomes" id="UP000632273">
    <property type="component" value="Unassembled WGS sequence"/>
</dbReference>
<dbReference type="InterPro" id="IPR011008">
    <property type="entry name" value="Dimeric_a/b-barrel"/>
</dbReference>
<dbReference type="EMBL" id="BMHT01000006">
    <property type="protein sequence ID" value="GGF18051.1"/>
    <property type="molecule type" value="Genomic_DNA"/>
</dbReference>
<evidence type="ECO:0000313" key="2">
    <source>
        <dbReference type="EMBL" id="GGF18051.1"/>
    </source>
</evidence>
<sequence length="268" mass="30022">MKLSTSVLLVLGLVLAGLSAPLRGFGAAPKRDFYQLKIYHLQNQEQEQRLDTYLQQAYLPALHRAGIGKVGVFKPIASPDASAPTPAEQLVFVFIPCSSAEQYLKLEADLEKDKQYQTSGQDYLNAAFDKPVYSRIEAVSMLAFTGMPGFHMPALKSGPAERVYELRNYEGATEKLHQNKVAQFNNGEIGIFKRLNFNTVFCGQVVSGSKMPNLMYLSAFENKADQEAHWKAFGADPEWVKMKAMPEYAHNMLRMDVYLLHPASYSDI</sequence>
<dbReference type="Gene3D" id="3.30.70.100">
    <property type="match status" value="2"/>
</dbReference>
<dbReference type="InterPro" id="IPR012577">
    <property type="entry name" value="NIPSNAP"/>
</dbReference>
<dbReference type="Pfam" id="PF07978">
    <property type="entry name" value="NIPSNAP"/>
    <property type="match status" value="1"/>
</dbReference>
<name>A0ABQ1UHB1_9BACT</name>
<comment type="caution">
    <text evidence="2">The sequence shown here is derived from an EMBL/GenBank/DDBJ whole genome shotgun (WGS) entry which is preliminary data.</text>
</comment>
<evidence type="ECO:0000259" key="1">
    <source>
        <dbReference type="Pfam" id="PF07978"/>
    </source>
</evidence>
<gene>
    <name evidence="2" type="ORF">GCM10011383_31900</name>
</gene>
<protein>
    <recommendedName>
        <fullName evidence="1">NIPSNAP domain-containing protein</fullName>
    </recommendedName>
</protein>